<dbReference type="KEGG" id="char:105898603"/>
<evidence type="ECO:0000259" key="6">
    <source>
        <dbReference type="PROSITE" id="PS50089"/>
    </source>
</evidence>
<dbReference type="SUPFAM" id="SSF57850">
    <property type="entry name" value="RING/U-box"/>
    <property type="match status" value="1"/>
</dbReference>
<dbReference type="AlphaFoldDB" id="A0A6P3VUX6"/>
<dbReference type="GeneID" id="105898603"/>
<feature type="transmembrane region" description="Helical" evidence="5">
    <location>
        <begin position="181"/>
        <end position="203"/>
    </location>
</feature>
<proteinExistence type="predicted"/>
<reference evidence="8" key="1">
    <citation type="submission" date="2025-08" db="UniProtKB">
        <authorList>
            <consortium name="RefSeq"/>
        </authorList>
    </citation>
    <scope>IDENTIFICATION</scope>
</reference>
<keyword evidence="1" id="KW-0479">Metal-binding</keyword>
<dbReference type="OrthoDB" id="6270329at2759"/>
<dbReference type="PANTHER" id="PTHR47095">
    <property type="entry name" value="RING FINGER PROTEIN 222"/>
    <property type="match status" value="1"/>
</dbReference>
<dbReference type="GO" id="GO:0008270">
    <property type="term" value="F:zinc ion binding"/>
    <property type="evidence" value="ECO:0007669"/>
    <property type="project" value="UniProtKB-KW"/>
</dbReference>
<evidence type="ECO:0000256" key="1">
    <source>
        <dbReference type="ARBA" id="ARBA00022723"/>
    </source>
</evidence>
<evidence type="ECO:0000313" key="8">
    <source>
        <dbReference type="RefSeq" id="XP_012681090.1"/>
    </source>
</evidence>
<keyword evidence="7" id="KW-1185">Reference proteome</keyword>
<keyword evidence="5" id="KW-0472">Membrane</keyword>
<keyword evidence="3" id="KW-0862">Zinc</keyword>
<protein>
    <submittedName>
        <fullName evidence="8">RING finger protein 222</fullName>
    </submittedName>
</protein>
<name>A0A6P3VUX6_CLUHA</name>
<keyword evidence="5" id="KW-0812">Transmembrane</keyword>
<evidence type="ECO:0000313" key="7">
    <source>
        <dbReference type="Proteomes" id="UP000515152"/>
    </source>
</evidence>
<sequence length="205" mass="22977">MEDLKTGLSSQDTDCPICYECLSGTARTLSCSHTFCHDCLVRTLVSINKDGVITRDSIVCPICRHLTFITKRNEPVVTTRLHAQTQKILEVPLLDVHQPLNVRSPNVSPLNTGRFGWITRYFRGVSLPDCIRPSKSSSEIFIISELGRPMKEDDLNVLPTTTVIVPNQRRSRPRICTTGRCLLFLLSVFSLLALITVTLPWVLLA</sequence>
<dbReference type="Pfam" id="PF13923">
    <property type="entry name" value="zf-C3HC4_2"/>
    <property type="match status" value="1"/>
</dbReference>
<gene>
    <name evidence="8" type="primary">LOC105898603</name>
</gene>
<evidence type="ECO:0000256" key="2">
    <source>
        <dbReference type="ARBA" id="ARBA00022771"/>
    </source>
</evidence>
<organism evidence="7 8">
    <name type="scientific">Clupea harengus</name>
    <name type="common">Atlantic herring</name>
    <dbReference type="NCBI Taxonomy" id="7950"/>
    <lineage>
        <taxon>Eukaryota</taxon>
        <taxon>Metazoa</taxon>
        <taxon>Chordata</taxon>
        <taxon>Craniata</taxon>
        <taxon>Vertebrata</taxon>
        <taxon>Euteleostomi</taxon>
        <taxon>Actinopterygii</taxon>
        <taxon>Neopterygii</taxon>
        <taxon>Teleostei</taxon>
        <taxon>Clupei</taxon>
        <taxon>Clupeiformes</taxon>
        <taxon>Clupeoidei</taxon>
        <taxon>Clupeidae</taxon>
        <taxon>Clupea</taxon>
    </lineage>
</organism>
<dbReference type="Proteomes" id="UP000515152">
    <property type="component" value="Chromosome 1"/>
</dbReference>
<dbReference type="InterPro" id="IPR001841">
    <property type="entry name" value="Znf_RING"/>
</dbReference>
<dbReference type="InterPro" id="IPR017907">
    <property type="entry name" value="Znf_RING_CS"/>
</dbReference>
<evidence type="ECO:0000256" key="4">
    <source>
        <dbReference type="PROSITE-ProRule" id="PRU00175"/>
    </source>
</evidence>
<evidence type="ECO:0000256" key="5">
    <source>
        <dbReference type="SAM" id="Phobius"/>
    </source>
</evidence>
<dbReference type="RefSeq" id="XP_012681090.1">
    <property type="nucleotide sequence ID" value="XM_012825636.3"/>
</dbReference>
<dbReference type="PANTHER" id="PTHR47095:SF1">
    <property type="entry name" value="RING FINGER PROTEIN 222"/>
    <property type="match status" value="1"/>
</dbReference>
<feature type="domain" description="RING-type" evidence="6">
    <location>
        <begin position="15"/>
        <end position="64"/>
    </location>
</feature>
<accession>A0A6P3VUX6</accession>
<dbReference type="SMART" id="SM00184">
    <property type="entry name" value="RING"/>
    <property type="match status" value="1"/>
</dbReference>
<keyword evidence="5" id="KW-1133">Transmembrane helix</keyword>
<dbReference type="InterPro" id="IPR013083">
    <property type="entry name" value="Znf_RING/FYVE/PHD"/>
</dbReference>
<evidence type="ECO:0000256" key="3">
    <source>
        <dbReference type="ARBA" id="ARBA00022833"/>
    </source>
</evidence>
<dbReference type="CDD" id="cd16564">
    <property type="entry name" value="RING-HC_RNF222"/>
    <property type="match status" value="1"/>
</dbReference>
<dbReference type="InterPro" id="IPR042973">
    <property type="entry name" value="RNF222"/>
</dbReference>
<dbReference type="PROSITE" id="PS00518">
    <property type="entry name" value="ZF_RING_1"/>
    <property type="match status" value="1"/>
</dbReference>
<keyword evidence="2 4" id="KW-0863">Zinc-finger</keyword>
<dbReference type="PROSITE" id="PS50089">
    <property type="entry name" value="ZF_RING_2"/>
    <property type="match status" value="1"/>
</dbReference>
<dbReference type="Gene3D" id="3.30.40.10">
    <property type="entry name" value="Zinc/RING finger domain, C3HC4 (zinc finger)"/>
    <property type="match status" value="1"/>
</dbReference>